<dbReference type="InterPro" id="IPR036322">
    <property type="entry name" value="WD40_repeat_dom_sf"/>
</dbReference>
<dbReference type="SUPFAM" id="SSF57850">
    <property type="entry name" value="RING/U-box"/>
    <property type="match status" value="1"/>
</dbReference>
<dbReference type="EC" id="2.3.2.27" evidence="4"/>
<dbReference type="SUPFAM" id="SSF50978">
    <property type="entry name" value="WD40 repeat-like"/>
    <property type="match status" value="1"/>
</dbReference>
<dbReference type="Proteomes" id="UP001327560">
    <property type="component" value="Chromosome 2"/>
</dbReference>
<keyword evidence="14" id="KW-0862">Zinc</keyword>
<evidence type="ECO:0000313" key="18">
    <source>
        <dbReference type="Proteomes" id="UP001327560"/>
    </source>
</evidence>
<evidence type="ECO:0000256" key="9">
    <source>
        <dbReference type="ARBA" id="ARBA00022763"/>
    </source>
</evidence>
<proteinExistence type="predicted"/>
<sequence length="561" mass="61810">MASNSPPQSPREEEEQNEESQDEDYDPFMDDSVADSHPDQDYLEFLERHAQANEVVEAVVERGGSEGGETKGFGGSNGVDLDRSLSPSCSVCFGPWSSDGPHRVCCIPCGHVYGRSCLEKWLGQCGKNNGKCPQCNRKFRQKDIINLYAPQIAVPNDDLEKEVRCLREENKALKLEVCYYVYISVEFTSHHLCKMACVKHTWSDLNSKRRRHSKCSKCFLMIIFYVLSEKNCESRRDDGFHPCSFALQNELKLDGARVMGIDGSIVIVSGKSPQIQQEHVITKISLLSPNEVDKIQLPPSTKAIRDLSILPGGLALLASLGKKLLLLSMTSNNLVLKYDLPAPAWSCSGDYSSPNFVYSGLQNGMLLVFDIRQTAVPMQIIEGLSRHPVHTLHSLVPNDGCRRVLTASSSGPCVWEVGSDCGRPLLIPEMENRGVCISLASSSSLDGAVASFRPKVELFNDMIPSPTPVLSSPILSTQGKIGSHILIKGVNSLSFHSHEVGKSMVSEIRMPKSAIVCHEGSNSAFAYADESSRRVHVWGLPSFNMYAKLKPHQNPILDLSS</sequence>
<evidence type="ECO:0000256" key="11">
    <source>
        <dbReference type="ARBA" id="ARBA00023204"/>
    </source>
</evidence>
<evidence type="ECO:0000256" key="2">
    <source>
        <dbReference type="ARBA" id="ARBA00004496"/>
    </source>
</evidence>
<keyword evidence="14" id="KW-0863">Zinc-finger</keyword>
<evidence type="ECO:0000256" key="12">
    <source>
        <dbReference type="ARBA" id="ARBA00023242"/>
    </source>
</evidence>
<protein>
    <recommendedName>
        <fullName evidence="4">RING-type E3 ubiquitin transferase</fullName>
        <ecNumber evidence="4">2.3.2.27</ecNumber>
    </recommendedName>
</protein>
<evidence type="ECO:0000256" key="3">
    <source>
        <dbReference type="ARBA" id="ARBA00004906"/>
    </source>
</evidence>
<evidence type="ECO:0000256" key="15">
    <source>
        <dbReference type="SAM" id="MobiDB-lite"/>
    </source>
</evidence>
<dbReference type="PANTHER" id="PTHR16047:SF7">
    <property type="entry name" value="E3 UBIQUITIN-PROTEIN LIGASE RFWD3"/>
    <property type="match status" value="1"/>
</dbReference>
<reference evidence="17 18" key="1">
    <citation type="submission" date="2023-10" db="EMBL/GenBank/DDBJ databases">
        <title>Chromosome-scale genome assembly provides insights into flower coloration mechanisms of Canna indica.</title>
        <authorList>
            <person name="Li C."/>
        </authorList>
    </citation>
    <scope>NUCLEOTIDE SEQUENCE [LARGE SCALE GENOMIC DNA]</scope>
    <source>
        <tissue evidence="17">Flower</tissue>
    </source>
</reference>
<keyword evidence="12" id="KW-0539">Nucleus</keyword>
<feature type="region of interest" description="Disordered" evidence="15">
    <location>
        <begin position="1"/>
        <end position="38"/>
    </location>
</feature>
<dbReference type="InterPro" id="IPR037381">
    <property type="entry name" value="RFWD3"/>
</dbReference>
<dbReference type="PROSITE" id="PS50089">
    <property type="entry name" value="ZF_RING_2"/>
    <property type="match status" value="1"/>
</dbReference>
<keyword evidence="14" id="KW-0479">Metal-binding</keyword>
<dbReference type="InterPro" id="IPR001841">
    <property type="entry name" value="Znf_RING"/>
</dbReference>
<dbReference type="GO" id="GO:0005737">
    <property type="term" value="C:cytoplasm"/>
    <property type="evidence" value="ECO:0007669"/>
    <property type="project" value="UniProtKB-SubCell"/>
</dbReference>
<keyword evidence="8" id="KW-0677">Repeat</keyword>
<keyword evidence="18" id="KW-1185">Reference proteome</keyword>
<organism evidence="17 18">
    <name type="scientific">Canna indica</name>
    <name type="common">Indian-shot</name>
    <dbReference type="NCBI Taxonomy" id="4628"/>
    <lineage>
        <taxon>Eukaryota</taxon>
        <taxon>Viridiplantae</taxon>
        <taxon>Streptophyta</taxon>
        <taxon>Embryophyta</taxon>
        <taxon>Tracheophyta</taxon>
        <taxon>Spermatophyta</taxon>
        <taxon>Magnoliopsida</taxon>
        <taxon>Liliopsida</taxon>
        <taxon>Zingiberales</taxon>
        <taxon>Cannaceae</taxon>
        <taxon>Canna</taxon>
    </lineage>
</organism>
<evidence type="ECO:0000256" key="5">
    <source>
        <dbReference type="ARBA" id="ARBA00022490"/>
    </source>
</evidence>
<feature type="compositionally biased region" description="Acidic residues" evidence="15">
    <location>
        <begin position="12"/>
        <end position="33"/>
    </location>
</feature>
<evidence type="ECO:0000256" key="4">
    <source>
        <dbReference type="ARBA" id="ARBA00012483"/>
    </source>
</evidence>
<dbReference type="GO" id="GO:0061630">
    <property type="term" value="F:ubiquitin protein ligase activity"/>
    <property type="evidence" value="ECO:0007669"/>
    <property type="project" value="UniProtKB-EC"/>
</dbReference>
<dbReference type="Gene3D" id="2.130.10.10">
    <property type="entry name" value="YVTN repeat-like/Quinoprotein amine dehydrogenase"/>
    <property type="match status" value="1"/>
</dbReference>
<evidence type="ECO:0000256" key="6">
    <source>
        <dbReference type="ARBA" id="ARBA00022574"/>
    </source>
</evidence>
<dbReference type="AlphaFoldDB" id="A0AAQ3JYT7"/>
<gene>
    <name evidence="17" type="ORF">Cni_G07626</name>
</gene>
<keyword evidence="10" id="KW-0833">Ubl conjugation pathway</keyword>
<keyword evidence="5" id="KW-0963">Cytoplasm</keyword>
<dbReference type="GO" id="GO:0008270">
    <property type="term" value="F:zinc ion binding"/>
    <property type="evidence" value="ECO:0007669"/>
    <property type="project" value="UniProtKB-KW"/>
</dbReference>
<comment type="pathway">
    <text evidence="3">Protein modification; protein ubiquitination.</text>
</comment>
<dbReference type="InterPro" id="IPR013083">
    <property type="entry name" value="Znf_RING/FYVE/PHD"/>
</dbReference>
<dbReference type="InterPro" id="IPR015943">
    <property type="entry name" value="WD40/YVTN_repeat-like_dom_sf"/>
</dbReference>
<feature type="domain" description="RING-type" evidence="16">
    <location>
        <begin position="89"/>
        <end position="136"/>
    </location>
</feature>
<dbReference type="Gene3D" id="3.30.40.10">
    <property type="entry name" value="Zinc/RING finger domain, C3HC4 (zinc finger)"/>
    <property type="match status" value="1"/>
</dbReference>
<dbReference type="InterPro" id="IPR056527">
    <property type="entry name" value="WD40_RFWD3"/>
</dbReference>
<evidence type="ECO:0000256" key="1">
    <source>
        <dbReference type="ARBA" id="ARBA00000900"/>
    </source>
</evidence>
<dbReference type="GO" id="GO:0036297">
    <property type="term" value="P:interstrand cross-link repair"/>
    <property type="evidence" value="ECO:0007669"/>
    <property type="project" value="InterPro"/>
</dbReference>
<dbReference type="GO" id="GO:0016604">
    <property type="term" value="C:nuclear body"/>
    <property type="evidence" value="ECO:0007669"/>
    <property type="project" value="UniProtKB-SubCell"/>
</dbReference>
<keyword evidence="6" id="KW-0853">WD repeat</keyword>
<accession>A0AAQ3JYT7</accession>
<comment type="subcellular location">
    <subcellularLocation>
        <location evidence="2">Cytoplasm</location>
    </subcellularLocation>
    <subcellularLocation>
        <location evidence="13">Nucleus</location>
        <location evidence="13">Nuclear body</location>
    </subcellularLocation>
</comment>
<keyword evidence="11" id="KW-0234">DNA repair</keyword>
<evidence type="ECO:0000313" key="17">
    <source>
        <dbReference type="EMBL" id="WOK98914.1"/>
    </source>
</evidence>
<dbReference type="Pfam" id="PF23419">
    <property type="entry name" value="WD40_RFWD3"/>
    <property type="match status" value="1"/>
</dbReference>
<keyword evidence="9" id="KW-0227">DNA damage</keyword>
<evidence type="ECO:0000259" key="16">
    <source>
        <dbReference type="PROSITE" id="PS50089"/>
    </source>
</evidence>
<evidence type="ECO:0000256" key="7">
    <source>
        <dbReference type="ARBA" id="ARBA00022679"/>
    </source>
</evidence>
<keyword evidence="7" id="KW-0808">Transferase</keyword>
<evidence type="ECO:0000256" key="8">
    <source>
        <dbReference type="ARBA" id="ARBA00022737"/>
    </source>
</evidence>
<comment type="catalytic activity">
    <reaction evidence="1">
        <text>S-ubiquitinyl-[E2 ubiquitin-conjugating enzyme]-L-cysteine + [acceptor protein]-L-lysine = [E2 ubiquitin-conjugating enzyme]-L-cysteine + N(6)-ubiquitinyl-[acceptor protein]-L-lysine.</text>
        <dbReference type="EC" id="2.3.2.27"/>
    </reaction>
</comment>
<dbReference type="Pfam" id="PF13639">
    <property type="entry name" value="zf-RING_2"/>
    <property type="match status" value="1"/>
</dbReference>
<dbReference type="PANTHER" id="PTHR16047">
    <property type="entry name" value="RFWD3 PROTEIN"/>
    <property type="match status" value="1"/>
</dbReference>
<evidence type="ECO:0000256" key="10">
    <source>
        <dbReference type="ARBA" id="ARBA00022786"/>
    </source>
</evidence>
<dbReference type="GO" id="GO:0016567">
    <property type="term" value="P:protein ubiquitination"/>
    <property type="evidence" value="ECO:0007669"/>
    <property type="project" value="InterPro"/>
</dbReference>
<dbReference type="CDD" id="cd16450">
    <property type="entry name" value="mRING-C3HGC3_RFWD3"/>
    <property type="match status" value="1"/>
</dbReference>
<name>A0AAQ3JYT7_9LILI</name>
<evidence type="ECO:0000256" key="14">
    <source>
        <dbReference type="PROSITE-ProRule" id="PRU00175"/>
    </source>
</evidence>
<evidence type="ECO:0000256" key="13">
    <source>
        <dbReference type="ARBA" id="ARBA00034306"/>
    </source>
</evidence>
<dbReference type="EMBL" id="CP136891">
    <property type="protein sequence ID" value="WOK98914.1"/>
    <property type="molecule type" value="Genomic_DNA"/>
</dbReference>